<comment type="catalytic activity">
    <reaction evidence="3">
        <text>alpha-L-fucose = beta-L-fucose</text>
        <dbReference type="Rhea" id="RHEA:25580"/>
        <dbReference type="ChEBI" id="CHEBI:42548"/>
        <dbReference type="ChEBI" id="CHEBI:42589"/>
        <dbReference type="EC" id="5.1.3.29"/>
    </reaction>
</comment>
<dbReference type="InterPro" id="IPR023750">
    <property type="entry name" value="RbsD-like_sf"/>
</dbReference>
<reference evidence="5" key="1">
    <citation type="submission" date="2016-10" db="EMBL/GenBank/DDBJ databases">
        <authorList>
            <person name="Varghese N."/>
            <person name="Submissions S."/>
        </authorList>
    </citation>
    <scope>NUCLEOTIDE SEQUENCE [LARGE SCALE GENOMIC DNA]</scope>
    <source>
        <strain evidence="5">VPI 5359</strain>
    </source>
</reference>
<dbReference type="RefSeq" id="WP_090247126.1">
    <property type="nucleotide sequence ID" value="NZ_FNOU01000031.1"/>
</dbReference>
<dbReference type="SUPFAM" id="SSF102546">
    <property type="entry name" value="RbsD-like"/>
    <property type="match status" value="1"/>
</dbReference>
<dbReference type="EMBL" id="FNOU01000031">
    <property type="protein sequence ID" value="SDY40726.1"/>
    <property type="molecule type" value="Genomic_DNA"/>
</dbReference>
<dbReference type="InterPro" id="IPR007721">
    <property type="entry name" value="RbsD_FucU"/>
</dbReference>
<dbReference type="GO" id="GO:0062193">
    <property type="term" value="F:D-ribose pyranase activity"/>
    <property type="evidence" value="ECO:0007669"/>
    <property type="project" value="UniProtKB-EC"/>
</dbReference>
<evidence type="ECO:0000256" key="1">
    <source>
        <dbReference type="ARBA" id="ARBA00000223"/>
    </source>
</evidence>
<sequence length="145" mass="16152">MLKNIPTILSPELLKVMCEMGHGDYLILADGNFPAESMGKSGSVIRYDGVNIPILLDAILDYFPLDFSVLHPVCLMDVVSCETVEPPIWDIYKDIIAKHDLRGPKLIEKIERFEFYEAAKKAYAIIATGEPAPYGNILLQKGVVK</sequence>
<dbReference type="PANTHER" id="PTHR31690">
    <property type="entry name" value="FUCOSE MUTAROTASE"/>
    <property type="match status" value="1"/>
</dbReference>
<dbReference type="GO" id="GO:0036373">
    <property type="term" value="F:L-fucose mutarotase activity"/>
    <property type="evidence" value="ECO:0007669"/>
    <property type="project" value="UniProtKB-EC"/>
</dbReference>
<evidence type="ECO:0000256" key="2">
    <source>
        <dbReference type="ARBA" id="ARBA00023235"/>
    </source>
</evidence>
<dbReference type="GO" id="GO:0042806">
    <property type="term" value="F:fucose binding"/>
    <property type="evidence" value="ECO:0007669"/>
    <property type="project" value="TreeGrafter"/>
</dbReference>
<keyword evidence="2" id="KW-0413">Isomerase</keyword>
<dbReference type="Gene3D" id="3.40.1650.10">
    <property type="entry name" value="RbsD-like domain"/>
    <property type="match status" value="1"/>
</dbReference>
<evidence type="ECO:0000256" key="3">
    <source>
        <dbReference type="ARBA" id="ARBA00036324"/>
    </source>
</evidence>
<dbReference type="AlphaFoldDB" id="A0A1H3JLD2"/>
<dbReference type="PANTHER" id="PTHR31690:SF4">
    <property type="entry name" value="FUCOSE MUTAROTASE"/>
    <property type="match status" value="1"/>
</dbReference>
<dbReference type="InterPro" id="IPR050443">
    <property type="entry name" value="RbsD/FucU_mutarotase"/>
</dbReference>
<dbReference type="Pfam" id="PF05025">
    <property type="entry name" value="RbsD_FucU"/>
    <property type="match status" value="1"/>
</dbReference>
<proteinExistence type="predicted"/>
<name>A0A1H3JLD2_EUBBA</name>
<accession>A0A1H3JLD2</accession>
<protein>
    <submittedName>
        <fullName evidence="4">L-fucose mutarotase</fullName>
    </submittedName>
</protein>
<organism evidence="4 5">
    <name type="scientific">Eubacterium barkeri</name>
    <name type="common">Clostridium barkeri</name>
    <dbReference type="NCBI Taxonomy" id="1528"/>
    <lineage>
        <taxon>Bacteria</taxon>
        <taxon>Bacillati</taxon>
        <taxon>Bacillota</taxon>
        <taxon>Clostridia</taxon>
        <taxon>Eubacteriales</taxon>
        <taxon>Eubacteriaceae</taxon>
        <taxon>Eubacterium</taxon>
    </lineage>
</organism>
<keyword evidence="5" id="KW-1185">Reference proteome</keyword>
<gene>
    <name evidence="4" type="ORF">SAMN04488579_13126</name>
</gene>
<dbReference type="GO" id="GO:0006004">
    <property type="term" value="P:fucose metabolic process"/>
    <property type="evidence" value="ECO:0007669"/>
    <property type="project" value="TreeGrafter"/>
</dbReference>
<comment type="catalytic activity">
    <reaction evidence="1">
        <text>beta-D-ribopyranose = beta-D-ribofuranose</text>
        <dbReference type="Rhea" id="RHEA:25432"/>
        <dbReference type="ChEBI" id="CHEBI:27476"/>
        <dbReference type="ChEBI" id="CHEBI:47002"/>
        <dbReference type="EC" id="5.4.99.62"/>
    </reaction>
</comment>
<dbReference type="STRING" id="1528.SAMN04488579_13126"/>
<evidence type="ECO:0000313" key="5">
    <source>
        <dbReference type="Proteomes" id="UP000199652"/>
    </source>
</evidence>
<dbReference type="Proteomes" id="UP000199652">
    <property type="component" value="Unassembled WGS sequence"/>
</dbReference>
<dbReference type="OrthoDB" id="9805009at2"/>
<evidence type="ECO:0000313" key="4">
    <source>
        <dbReference type="EMBL" id="SDY40726.1"/>
    </source>
</evidence>